<dbReference type="AlphaFoldDB" id="A0A5C6N018"/>
<comment type="caution">
    <text evidence="1">The sequence shown here is derived from an EMBL/GenBank/DDBJ whole genome shotgun (WGS) entry which is preliminary data.</text>
</comment>
<evidence type="ECO:0000313" key="1">
    <source>
        <dbReference type="EMBL" id="TWW60623.1"/>
    </source>
</evidence>
<protein>
    <submittedName>
        <fullName evidence="1">Uncharacterized protein</fullName>
    </submittedName>
</protein>
<reference evidence="1 2" key="1">
    <citation type="submission" date="2019-04" db="EMBL/GenBank/DDBJ databases">
        <title>Chromosome genome assembly for Takifugu flavidus.</title>
        <authorList>
            <person name="Xiao S."/>
        </authorList>
    </citation>
    <scope>NUCLEOTIDE SEQUENCE [LARGE SCALE GENOMIC DNA]</scope>
    <source>
        <strain evidence="1">HTHZ2018</strain>
        <tissue evidence="1">Muscle</tissue>
    </source>
</reference>
<name>A0A5C6N018_9TELE</name>
<accession>A0A5C6N018</accession>
<keyword evidence="2" id="KW-1185">Reference proteome</keyword>
<gene>
    <name evidence="1" type="ORF">D4764_05G0007130</name>
</gene>
<proteinExistence type="predicted"/>
<organism evidence="1 2">
    <name type="scientific">Takifugu flavidus</name>
    <name type="common">sansaifugu</name>
    <dbReference type="NCBI Taxonomy" id="433684"/>
    <lineage>
        <taxon>Eukaryota</taxon>
        <taxon>Metazoa</taxon>
        <taxon>Chordata</taxon>
        <taxon>Craniata</taxon>
        <taxon>Vertebrata</taxon>
        <taxon>Euteleostomi</taxon>
        <taxon>Actinopterygii</taxon>
        <taxon>Neopterygii</taxon>
        <taxon>Teleostei</taxon>
        <taxon>Neoteleostei</taxon>
        <taxon>Acanthomorphata</taxon>
        <taxon>Eupercaria</taxon>
        <taxon>Tetraodontiformes</taxon>
        <taxon>Tetradontoidea</taxon>
        <taxon>Tetraodontidae</taxon>
        <taxon>Takifugu</taxon>
    </lineage>
</organism>
<sequence>MKNPTSVLVHPPSSFAPQTEQMLLLAAAADRTVPAPSDIRLPVGKHGRVGEDSLWRIDAPVPVV</sequence>
<dbReference type="Proteomes" id="UP000324091">
    <property type="component" value="Chromosome 5"/>
</dbReference>
<evidence type="ECO:0000313" key="2">
    <source>
        <dbReference type="Proteomes" id="UP000324091"/>
    </source>
</evidence>
<dbReference type="EMBL" id="RHFK02000018">
    <property type="protein sequence ID" value="TWW60623.1"/>
    <property type="molecule type" value="Genomic_DNA"/>
</dbReference>